<dbReference type="KEGG" id="nti:DNFV4_01794"/>
<protein>
    <submittedName>
        <fullName evidence="2">HNH endonuclease</fullName>
    </submittedName>
</protein>
<reference evidence="2" key="1">
    <citation type="submission" date="2022-10" db="EMBL/GenBank/DDBJ databases">
        <authorList>
            <person name="Koch H."/>
        </authorList>
    </citation>
    <scope>NUCLEOTIDE SEQUENCE</scope>
    <source>
        <strain evidence="2">DNF</strain>
    </source>
</reference>
<keyword evidence="3" id="KW-1185">Reference proteome</keyword>
<sequence length="336" mass="37905">MNMPNLCIYCRNELAGSNPPSVSHCFPDAIGGLSYTTNTVCVTCNNQINSQVENPVIRGLAFFQNIWRIESRRGKVPRLRAVLRIAGLEGDVVLDETGTPVGPMVLKSDKKSSSKSFSVIGRGDQVEEKRLEIERKYPSVQWTELPLGNTAESEVRIELNLCGDKFRRLAAKVAFERLSQIRASEIFLGQEFDDIRRFIRDGEGASLCCGLVSDLQLLNGSLNFPLPNHGVAIIGHPQDPILGAFVTFYGLFPYWVVLSTRYTSLMSFDDLLLEHPQRRVEEHPVLRQNLGSVRVNWSQMIEKYKAGKQESVRIVRDYAIEKFRSALDEYYGKQST</sequence>
<evidence type="ECO:0000313" key="3">
    <source>
        <dbReference type="Proteomes" id="UP001179121"/>
    </source>
</evidence>
<dbReference type="AlphaFoldDB" id="A0AA86T443"/>
<feature type="domain" description="HNH endonuclease 5" evidence="1">
    <location>
        <begin position="7"/>
        <end position="58"/>
    </location>
</feature>
<dbReference type="InterPro" id="IPR029471">
    <property type="entry name" value="HNH_5"/>
</dbReference>
<evidence type="ECO:0000259" key="1">
    <source>
        <dbReference type="Pfam" id="PF14279"/>
    </source>
</evidence>
<dbReference type="Pfam" id="PF14279">
    <property type="entry name" value="HNH_5"/>
    <property type="match status" value="1"/>
</dbReference>
<accession>A0AA86T443</accession>
<dbReference type="EMBL" id="OX365700">
    <property type="protein sequence ID" value="CAI4031373.1"/>
    <property type="molecule type" value="Genomic_DNA"/>
</dbReference>
<dbReference type="GO" id="GO:0004519">
    <property type="term" value="F:endonuclease activity"/>
    <property type="evidence" value="ECO:0007669"/>
    <property type="project" value="UniProtKB-KW"/>
</dbReference>
<dbReference type="RefSeq" id="WP_289268297.1">
    <property type="nucleotide sequence ID" value="NZ_OX365700.1"/>
</dbReference>
<name>A0AA86T443_9BACT</name>
<keyword evidence="2" id="KW-0255">Endonuclease</keyword>
<keyword evidence="2" id="KW-0540">Nuclease</keyword>
<keyword evidence="2" id="KW-0378">Hydrolase</keyword>
<gene>
    <name evidence="2" type="ORF">DNFV4_01794</name>
</gene>
<proteinExistence type="predicted"/>
<organism evidence="2 3">
    <name type="scientific">Nitrospira tepida</name>
    <dbReference type="NCBI Taxonomy" id="2973512"/>
    <lineage>
        <taxon>Bacteria</taxon>
        <taxon>Pseudomonadati</taxon>
        <taxon>Nitrospirota</taxon>
        <taxon>Nitrospiria</taxon>
        <taxon>Nitrospirales</taxon>
        <taxon>Nitrospiraceae</taxon>
        <taxon>Nitrospira</taxon>
    </lineage>
</organism>
<evidence type="ECO:0000313" key="2">
    <source>
        <dbReference type="EMBL" id="CAI4031373.1"/>
    </source>
</evidence>
<dbReference type="Proteomes" id="UP001179121">
    <property type="component" value="Chromosome"/>
</dbReference>